<organism evidence="2 3">
    <name type="scientific">Amycolatopsis marina</name>
    <dbReference type="NCBI Taxonomy" id="490629"/>
    <lineage>
        <taxon>Bacteria</taxon>
        <taxon>Bacillati</taxon>
        <taxon>Actinomycetota</taxon>
        <taxon>Actinomycetes</taxon>
        <taxon>Pseudonocardiales</taxon>
        <taxon>Pseudonocardiaceae</taxon>
        <taxon>Amycolatopsis</taxon>
    </lineage>
</organism>
<name>A0A1I1BGQ8_9PSEU</name>
<evidence type="ECO:0000256" key="1">
    <source>
        <dbReference type="SAM" id="MobiDB-lite"/>
    </source>
</evidence>
<proteinExistence type="predicted"/>
<feature type="compositionally biased region" description="Polar residues" evidence="1">
    <location>
        <begin position="45"/>
        <end position="61"/>
    </location>
</feature>
<dbReference type="STRING" id="490629.SAMN05216266_11458"/>
<protein>
    <submittedName>
        <fullName evidence="2">Uncharacterized protein</fullName>
    </submittedName>
</protein>
<keyword evidence="3" id="KW-1185">Reference proteome</keyword>
<evidence type="ECO:0000313" key="3">
    <source>
        <dbReference type="Proteomes" id="UP000243799"/>
    </source>
</evidence>
<dbReference type="Proteomes" id="UP000243799">
    <property type="component" value="Unassembled WGS sequence"/>
</dbReference>
<dbReference type="EMBL" id="FOKG01000014">
    <property type="protein sequence ID" value="SFB49549.1"/>
    <property type="molecule type" value="Genomic_DNA"/>
</dbReference>
<evidence type="ECO:0000313" key="2">
    <source>
        <dbReference type="EMBL" id="SFB49549.1"/>
    </source>
</evidence>
<feature type="compositionally biased region" description="Low complexity" evidence="1">
    <location>
        <begin position="62"/>
        <end position="73"/>
    </location>
</feature>
<reference evidence="3" key="1">
    <citation type="submission" date="2016-10" db="EMBL/GenBank/DDBJ databases">
        <authorList>
            <person name="Varghese N."/>
            <person name="Submissions S."/>
        </authorList>
    </citation>
    <scope>NUCLEOTIDE SEQUENCE [LARGE SCALE GENOMIC DNA]</scope>
    <source>
        <strain evidence="3">CGMCC 4.3568</strain>
    </source>
</reference>
<feature type="region of interest" description="Disordered" evidence="1">
    <location>
        <begin position="219"/>
        <end position="294"/>
    </location>
</feature>
<accession>A0A1I1BGQ8</accession>
<feature type="region of interest" description="Disordered" evidence="1">
    <location>
        <begin position="45"/>
        <end position="83"/>
    </location>
</feature>
<gene>
    <name evidence="2" type="ORF">SAMN05216266_11458</name>
</gene>
<sequence>MGLGVAPDVYRHRGLEDADAEIRRVADSVGVVVLDDQDVATPNHLSKFNSSGIRPSSSRLTPCTSTPAASSRSRSGRNVGCSTMTRSPNRRWMPFWLVGGVFLCPGVILDGPGDCRVRAPGGALGGSGRWRVDCVFRCFRCWRSTLWCGWVVSRVPAKRGTTGASGSSSGVGEPGGGGVPAVFEGGEESVFDFGGDVAVGLDDAVVEVVPEWAGLGDFGDLVGASSGTRDRTCPRMTSQPGLPHSEKSARLGGGERSCGNDGRASPPAPTRRSLNAESESGIGSDVPAQPEQPP</sequence>
<dbReference type="AlphaFoldDB" id="A0A1I1BGQ8"/>